<accession>E9GNC9</accession>
<dbReference type="EMBL" id="GL732554">
    <property type="protein sequence ID" value="EFX79050.1"/>
    <property type="molecule type" value="Genomic_DNA"/>
</dbReference>
<dbReference type="HOGENOM" id="CLU_883555_0_0_1"/>
<dbReference type="AlphaFoldDB" id="E9GNC9"/>
<evidence type="ECO:0000313" key="2">
    <source>
        <dbReference type="EMBL" id="EFX79050.1"/>
    </source>
</evidence>
<name>E9GNC9_DAPPU</name>
<feature type="region of interest" description="Disordered" evidence="1">
    <location>
        <begin position="1"/>
        <end position="64"/>
    </location>
</feature>
<protein>
    <submittedName>
        <fullName evidence="2">Uncharacterized protein</fullName>
    </submittedName>
</protein>
<feature type="compositionally biased region" description="Low complexity" evidence="1">
    <location>
        <begin position="155"/>
        <end position="170"/>
    </location>
</feature>
<reference evidence="2 3" key="1">
    <citation type="journal article" date="2011" name="Science">
        <title>The ecoresponsive genome of Daphnia pulex.</title>
        <authorList>
            <person name="Colbourne J.K."/>
            <person name="Pfrender M.E."/>
            <person name="Gilbert D."/>
            <person name="Thomas W.K."/>
            <person name="Tucker A."/>
            <person name="Oakley T.H."/>
            <person name="Tokishita S."/>
            <person name="Aerts A."/>
            <person name="Arnold G.J."/>
            <person name="Basu M.K."/>
            <person name="Bauer D.J."/>
            <person name="Caceres C.E."/>
            <person name="Carmel L."/>
            <person name="Casola C."/>
            <person name="Choi J.H."/>
            <person name="Detter J.C."/>
            <person name="Dong Q."/>
            <person name="Dusheyko S."/>
            <person name="Eads B.D."/>
            <person name="Frohlich T."/>
            <person name="Geiler-Samerotte K.A."/>
            <person name="Gerlach D."/>
            <person name="Hatcher P."/>
            <person name="Jogdeo S."/>
            <person name="Krijgsveld J."/>
            <person name="Kriventseva E.V."/>
            <person name="Kultz D."/>
            <person name="Laforsch C."/>
            <person name="Lindquist E."/>
            <person name="Lopez J."/>
            <person name="Manak J.R."/>
            <person name="Muller J."/>
            <person name="Pangilinan J."/>
            <person name="Patwardhan R.P."/>
            <person name="Pitluck S."/>
            <person name="Pritham E.J."/>
            <person name="Rechtsteiner A."/>
            <person name="Rho M."/>
            <person name="Rogozin I.B."/>
            <person name="Sakarya O."/>
            <person name="Salamov A."/>
            <person name="Schaack S."/>
            <person name="Shapiro H."/>
            <person name="Shiga Y."/>
            <person name="Skalitzky C."/>
            <person name="Smith Z."/>
            <person name="Souvorov A."/>
            <person name="Sung W."/>
            <person name="Tang Z."/>
            <person name="Tsuchiya D."/>
            <person name="Tu H."/>
            <person name="Vos H."/>
            <person name="Wang M."/>
            <person name="Wolf Y.I."/>
            <person name="Yamagata H."/>
            <person name="Yamada T."/>
            <person name="Ye Y."/>
            <person name="Shaw J.R."/>
            <person name="Andrews J."/>
            <person name="Crease T.J."/>
            <person name="Tang H."/>
            <person name="Lucas S.M."/>
            <person name="Robertson H.M."/>
            <person name="Bork P."/>
            <person name="Koonin E.V."/>
            <person name="Zdobnov E.M."/>
            <person name="Grigoriev I.V."/>
            <person name="Lynch M."/>
            <person name="Boore J.L."/>
        </authorList>
    </citation>
    <scope>NUCLEOTIDE SEQUENCE [LARGE SCALE GENOMIC DNA]</scope>
</reference>
<evidence type="ECO:0000313" key="3">
    <source>
        <dbReference type="Proteomes" id="UP000000305"/>
    </source>
</evidence>
<dbReference type="KEGG" id="dpx:DAPPUDRAFT_104786"/>
<organism evidence="2 3">
    <name type="scientific">Daphnia pulex</name>
    <name type="common">Water flea</name>
    <dbReference type="NCBI Taxonomy" id="6669"/>
    <lineage>
        <taxon>Eukaryota</taxon>
        <taxon>Metazoa</taxon>
        <taxon>Ecdysozoa</taxon>
        <taxon>Arthropoda</taxon>
        <taxon>Crustacea</taxon>
        <taxon>Branchiopoda</taxon>
        <taxon>Diplostraca</taxon>
        <taxon>Cladocera</taxon>
        <taxon>Anomopoda</taxon>
        <taxon>Daphniidae</taxon>
        <taxon>Daphnia</taxon>
    </lineage>
</organism>
<feature type="region of interest" description="Disordered" evidence="1">
    <location>
        <begin position="223"/>
        <end position="250"/>
    </location>
</feature>
<sequence length="315" mass="34028">MFHRKRHHHHQHSRPAVANRQTEENDTNEVGSKRHSEPAAVGVDIEPRESSSPSRSLKSGHIESTDLGTELSAFRRRCTSPVCATTVEMAASMVEGFRLPNHSPSPVRKQVGVSLPGRSLSAASPENNNTHTSLTSSPSSLGGLFRRKRSPMDLSSQSFHSKSSPSSSVSELKPSTAPKPQRLNTHGGGGGPVEPKGRSLSPMPSGNHLAAMVMNSIHSAVLDVGQSASERQSRKANTLHHHNAPQQQQPLPQLVINAKSSECLAISSEPTSPFADPRQPFLISHFLICVSASKESQLSIDREILADSRPVVDRF</sequence>
<dbReference type="InParanoid" id="E9GNC9"/>
<gene>
    <name evidence="2" type="ORF">DAPPUDRAFT_104786</name>
</gene>
<feature type="compositionally biased region" description="Low complexity" evidence="1">
    <location>
        <begin position="127"/>
        <end position="144"/>
    </location>
</feature>
<dbReference type="Proteomes" id="UP000000305">
    <property type="component" value="Unassembled WGS sequence"/>
</dbReference>
<proteinExistence type="predicted"/>
<feature type="compositionally biased region" description="Basic residues" evidence="1">
    <location>
        <begin position="1"/>
        <end position="13"/>
    </location>
</feature>
<keyword evidence="3" id="KW-1185">Reference proteome</keyword>
<evidence type="ECO:0000256" key="1">
    <source>
        <dbReference type="SAM" id="MobiDB-lite"/>
    </source>
</evidence>
<feature type="region of interest" description="Disordered" evidence="1">
    <location>
        <begin position="117"/>
        <end position="207"/>
    </location>
</feature>